<evidence type="ECO:0000313" key="1">
    <source>
        <dbReference type="EMBL" id="GFT52489.1"/>
    </source>
</evidence>
<name>A0A8X6P8Y6_NEPPI</name>
<comment type="caution">
    <text evidence="1">The sequence shown here is derived from an EMBL/GenBank/DDBJ whole genome shotgun (WGS) entry which is preliminary data.</text>
</comment>
<evidence type="ECO:0000313" key="3">
    <source>
        <dbReference type="Proteomes" id="UP000887013"/>
    </source>
</evidence>
<protein>
    <submittedName>
        <fullName evidence="1">Uncharacterized protein</fullName>
    </submittedName>
</protein>
<sequence>MHGIDSDGLPIPEICNDIGSGKFLSEDQVWILSLWNESRSLVVPDKTLKTQSDPNIITRRNFSFAHNFIHFGRNWARSCRIYFIKWYDKKMVHKIILSFIRGLDSPS</sequence>
<dbReference type="AlphaFoldDB" id="A0A8X6P8Y6"/>
<reference evidence="1" key="1">
    <citation type="submission" date="2020-08" db="EMBL/GenBank/DDBJ databases">
        <title>Multicomponent nature underlies the extraordinary mechanical properties of spider dragline silk.</title>
        <authorList>
            <person name="Kono N."/>
            <person name="Nakamura H."/>
            <person name="Mori M."/>
            <person name="Yoshida Y."/>
            <person name="Ohtoshi R."/>
            <person name="Malay A.D."/>
            <person name="Moran D.A.P."/>
            <person name="Tomita M."/>
            <person name="Numata K."/>
            <person name="Arakawa K."/>
        </authorList>
    </citation>
    <scope>NUCLEOTIDE SEQUENCE</scope>
</reference>
<dbReference type="Proteomes" id="UP000887013">
    <property type="component" value="Unassembled WGS sequence"/>
</dbReference>
<dbReference type="EMBL" id="BMAW01017181">
    <property type="protein sequence ID" value="GFT52493.1"/>
    <property type="molecule type" value="Genomic_DNA"/>
</dbReference>
<evidence type="ECO:0000313" key="2">
    <source>
        <dbReference type="EMBL" id="GFT52493.1"/>
    </source>
</evidence>
<dbReference type="EMBL" id="BMAW01017181">
    <property type="protein sequence ID" value="GFT52489.1"/>
    <property type="molecule type" value="Genomic_DNA"/>
</dbReference>
<organism evidence="1 3">
    <name type="scientific">Nephila pilipes</name>
    <name type="common">Giant wood spider</name>
    <name type="synonym">Nephila maculata</name>
    <dbReference type="NCBI Taxonomy" id="299642"/>
    <lineage>
        <taxon>Eukaryota</taxon>
        <taxon>Metazoa</taxon>
        <taxon>Ecdysozoa</taxon>
        <taxon>Arthropoda</taxon>
        <taxon>Chelicerata</taxon>
        <taxon>Arachnida</taxon>
        <taxon>Araneae</taxon>
        <taxon>Araneomorphae</taxon>
        <taxon>Entelegynae</taxon>
        <taxon>Araneoidea</taxon>
        <taxon>Nephilidae</taxon>
        <taxon>Nephila</taxon>
    </lineage>
</organism>
<keyword evidence="3" id="KW-1185">Reference proteome</keyword>
<accession>A0A8X6P8Y6</accession>
<proteinExistence type="predicted"/>
<gene>
    <name evidence="1" type="ORF">NPIL_144401</name>
    <name evidence="2" type="ORF">NPIL_144421</name>
</gene>